<dbReference type="InterPro" id="IPR044288">
    <property type="entry name" value="ZNF598/HEL2"/>
</dbReference>
<proteinExistence type="predicted"/>
<accession>D8MBK8</accession>
<dbReference type="PANTHER" id="PTHR22938">
    <property type="entry name" value="ZINC FINGER PROTEIN 598"/>
    <property type="match status" value="1"/>
</dbReference>
<feature type="region of interest" description="Disordered" evidence="1">
    <location>
        <begin position="521"/>
        <end position="544"/>
    </location>
</feature>
<organism evidence="3">
    <name type="scientific">Blastocystis hominis</name>
    <dbReference type="NCBI Taxonomy" id="12968"/>
    <lineage>
        <taxon>Eukaryota</taxon>
        <taxon>Sar</taxon>
        <taxon>Stramenopiles</taxon>
        <taxon>Bigyra</taxon>
        <taxon>Opalozoa</taxon>
        <taxon>Opalinata</taxon>
        <taxon>Blastocystidae</taxon>
        <taxon>Blastocystis</taxon>
    </lineage>
</organism>
<gene>
    <name evidence="3" type="ORF">GSBLH_T00007222001</name>
</gene>
<dbReference type="Proteomes" id="UP000008312">
    <property type="component" value="Unassembled WGS sequence"/>
</dbReference>
<sequence length="544" mass="61523">MRCYKKNVSPPLSPHPQEIDRHNRFGLTDRSLDYRVDPHPRCEFCDKLQFDEKALTHHLETSHQFCIFCPPDAHAYFKSRQALMDHYEKHHYVCHHPACADQEFSVFNSQIELMEHKRTVHNLKETLSVPPFPPSYTQLSDLFATAELATPETPHVSERAIEAAKVFLVEDPSGWSREELEKRGKELDRELHAVFRGNPGKFERYQKLTGEFLRGTVSAAAFYDVSLNLLGTSNLRVLSHLISLIDNPVRRHVIETLFREARGRKTEQLDREFLQSIGACRTGQSPAKLAEFPREFNTPQLSAESEAFHPRGFPRSASSPALPIPHSPAETSPVDEAPAVLTPQEQLSAFRGELSELANLKSKLVQRGKVVTGETLLLGGNGAVEVIRCLDELLRERARREEWAGIDESRLNGVSESMAKMTNRELLSCNWVDKLGLSEASRQNFDLFLEYFRGKEGLVAPSLAAVQKAKRDLAGVSSTEVNWIREVFGVFAGEVIRRLRELTRTVAEEQAKRFAAVMIPAKPNPERKTPRADLQKTVANHPRG</sequence>
<dbReference type="PANTHER" id="PTHR22938:SF0">
    <property type="entry name" value="E3 UBIQUITIN-PROTEIN LIGASE ZNF598"/>
    <property type="match status" value="1"/>
</dbReference>
<name>D8MBK8_BLAHO</name>
<dbReference type="EMBL" id="FN668691">
    <property type="protein sequence ID" value="CBK25447.2"/>
    <property type="molecule type" value="Genomic_DNA"/>
</dbReference>
<dbReference type="GO" id="GO:0043022">
    <property type="term" value="F:ribosome binding"/>
    <property type="evidence" value="ECO:0007669"/>
    <property type="project" value="TreeGrafter"/>
</dbReference>
<dbReference type="GO" id="GO:0072344">
    <property type="term" value="P:rescue of stalled ribosome"/>
    <property type="evidence" value="ECO:0007669"/>
    <property type="project" value="InterPro"/>
</dbReference>
<dbReference type="InParanoid" id="D8MBK8"/>
<keyword evidence="4" id="KW-1185">Reference proteome</keyword>
<dbReference type="GO" id="GO:0061630">
    <property type="term" value="F:ubiquitin protein ligase activity"/>
    <property type="evidence" value="ECO:0007669"/>
    <property type="project" value="InterPro"/>
</dbReference>
<feature type="compositionally biased region" description="Basic and acidic residues" evidence="1">
    <location>
        <begin position="524"/>
        <end position="534"/>
    </location>
</feature>
<evidence type="ECO:0000259" key="2">
    <source>
        <dbReference type="SMART" id="SM00355"/>
    </source>
</evidence>
<dbReference type="GeneID" id="24923346"/>
<dbReference type="AlphaFoldDB" id="D8MBK8"/>
<dbReference type="SMART" id="SM00355">
    <property type="entry name" value="ZnF_C2H2"/>
    <property type="match status" value="3"/>
</dbReference>
<dbReference type="InterPro" id="IPR013087">
    <property type="entry name" value="Znf_C2H2_type"/>
</dbReference>
<feature type="region of interest" description="Disordered" evidence="1">
    <location>
        <begin position="307"/>
        <end position="334"/>
    </location>
</feature>
<dbReference type="RefSeq" id="XP_012899495.1">
    <property type="nucleotide sequence ID" value="XM_013044041.1"/>
</dbReference>
<reference evidence="3" key="1">
    <citation type="submission" date="2010-02" db="EMBL/GenBank/DDBJ databases">
        <title>Sequencing and annotation of the Blastocystis hominis genome.</title>
        <authorList>
            <person name="Wincker P."/>
        </authorList>
    </citation>
    <scope>NUCLEOTIDE SEQUENCE</scope>
    <source>
        <strain evidence="3">Singapore isolate B</strain>
    </source>
</reference>
<feature type="domain" description="C2H2-type" evidence="2">
    <location>
        <begin position="92"/>
        <end position="121"/>
    </location>
</feature>
<feature type="region of interest" description="Disordered" evidence="1">
    <location>
        <begin position="1"/>
        <end position="21"/>
    </location>
</feature>
<feature type="domain" description="C2H2-type" evidence="2">
    <location>
        <begin position="64"/>
        <end position="90"/>
    </location>
</feature>
<evidence type="ECO:0000256" key="1">
    <source>
        <dbReference type="SAM" id="MobiDB-lite"/>
    </source>
</evidence>
<dbReference type="GO" id="GO:0016567">
    <property type="term" value="P:protein ubiquitination"/>
    <property type="evidence" value="ECO:0007669"/>
    <property type="project" value="TreeGrafter"/>
</dbReference>
<evidence type="ECO:0000313" key="3">
    <source>
        <dbReference type="EMBL" id="CBK25447.2"/>
    </source>
</evidence>
<protein>
    <recommendedName>
        <fullName evidence="2">C2H2-type domain-containing protein</fullName>
    </recommendedName>
</protein>
<dbReference type="OrthoDB" id="203599at2759"/>
<evidence type="ECO:0000313" key="4">
    <source>
        <dbReference type="Proteomes" id="UP000008312"/>
    </source>
</evidence>
<feature type="domain" description="C2H2-type" evidence="2">
    <location>
        <begin position="40"/>
        <end position="63"/>
    </location>
</feature>